<keyword evidence="6 12" id="KW-0547">Nucleotide-binding</keyword>
<name>A0A1D8TSI6_9CYAN</name>
<evidence type="ECO:0000256" key="9">
    <source>
        <dbReference type="ARBA" id="ARBA00022842"/>
    </source>
</evidence>
<dbReference type="GO" id="GO:0005829">
    <property type="term" value="C:cytosol"/>
    <property type="evidence" value="ECO:0007669"/>
    <property type="project" value="TreeGrafter"/>
</dbReference>
<comment type="similarity">
    <text evidence="12">Belongs to the carbohydrate kinase PfkB family. Ribokinase subfamily.</text>
</comment>
<feature type="binding site" evidence="12">
    <location>
        <position position="184"/>
    </location>
    <ligand>
        <name>ATP</name>
        <dbReference type="ChEBI" id="CHEBI:30616"/>
    </ligand>
</feature>
<feature type="binding site" evidence="12">
    <location>
        <position position="291"/>
    </location>
    <ligand>
        <name>K(+)</name>
        <dbReference type="ChEBI" id="CHEBI:29103"/>
    </ligand>
</feature>
<keyword evidence="8 12" id="KW-0067">ATP-binding</keyword>
<feature type="binding site" evidence="12">
    <location>
        <position position="282"/>
    </location>
    <ligand>
        <name>K(+)</name>
        <dbReference type="ChEBI" id="CHEBI:29103"/>
    </ligand>
</feature>
<dbReference type="PANTHER" id="PTHR10584">
    <property type="entry name" value="SUGAR KINASE"/>
    <property type="match status" value="1"/>
</dbReference>
<evidence type="ECO:0000256" key="2">
    <source>
        <dbReference type="ARBA" id="ARBA00012035"/>
    </source>
</evidence>
<evidence type="ECO:0000313" key="15">
    <source>
        <dbReference type="Proteomes" id="UP000177870"/>
    </source>
</evidence>
<dbReference type="InterPro" id="IPR011877">
    <property type="entry name" value="Ribokinase"/>
</dbReference>
<reference evidence="15" key="1">
    <citation type="submission" date="2016-10" db="EMBL/GenBank/DDBJ databases">
        <title>Comparative genomics uncovers the prolific and rare metabolic potential of the cyanobacterial genus Moorea.</title>
        <authorList>
            <person name="Leao T."/>
            <person name="Castelao G."/>
            <person name="Korobeynikov A."/>
            <person name="Monroe E.A."/>
            <person name="Podell S."/>
            <person name="Glukhov E."/>
            <person name="Allen E."/>
            <person name="Gerwick W.H."/>
            <person name="Gerwick L."/>
        </authorList>
    </citation>
    <scope>NUCLEOTIDE SEQUENCE [LARGE SCALE GENOMIC DNA]</scope>
    <source>
        <strain evidence="15">PAL-8-15-08-1</strain>
    </source>
</reference>
<feature type="active site" description="Proton acceptor" evidence="12">
    <location>
        <position position="252"/>
    </location>
</feature>
<feature type="binding site" evidence="12">
    <location>
        <position position="285"/>
    </location>
    <ligand>
        <name>K(+)</name>
        <dbReference type="ChEBI" id="CHEBI:29103"/>
    </ligand>
</feature>
<evidence type="ECO:0000256" key="11">
    <source>
        <dbReference type="ARBA" id="ARBA00023277"/>
    </source>
</evidence>
<evidence type="ECO:0000256" key="3">
    <source>
        <dbReference type="ARBA" id="ARBA00016943"/>
    </source>
</evidence>
<feature type="binding site" evidence="12">
    <location>
        <position position="246"/>
    </location>
    <ligand>
        <name>K(+)</name>
        <dbReference type="ChEBI" id="CHEBI:29103"/>
    </ligand>
</feature>
<dbReference type="NCBIfam" id="TIGR02152">
    <property type="entry name" value="D_ribokin_bact"/>
    <property type="match status" value="1"/>
</dbReference>
<comment type="caution">
    <text evidence="12">Lacks conserved residue(s) required for the propagation of feature annotation.</text>
</comment>
<feature type="domain" description="Carbohydrate kinase PfkB" evidence="13">
    <location>
        <begin position="2"/>
        <end position="294"/>
    </location>
</feature>
<keyword evidence="11 12" id="KW-0119">Carbohydrate metabolism</keyword>
<dbReference type="KEGG" id="mpro:BJP34_15265"/>
<dbReference type="RefSeq" id="WP_070393075.1">
    <property type="nucleotide sequence ID" value="NZ_CP017599.1"/>
</dbReference>
<dbReference type="GO" id="GO:0004747">
    <property type="term" value="F:ribokinase activity"/>
    <property type="evidence" value="ECO:0007669"/>
    <property type="project" value="UniProtKB-UniRule"/>
</dbReference>
<dbReference type="InterPro" id="IPR017583">
    <property type="entry name" value="Tagatose/fructose_Pkinase"/>
</dbReference>
<dbReference type="PRINTS" id="PR00990">
    <property type="entry name" value="RIBOKINASE"/>
</dbReference>
<dbReference type="STRING" id="1458985.BJP34_15265"/>
<proteinExistence type="inferred from homology"/>
<dbReference type="UniPathway" id="UPA00916">
    <property type="reaction ID" value="UER00889"/>
</dbReference>
<keyword evidence="9 12" id="KW-0460">Magnesium</keyword>
<dbReference type="GO" id="GO:0046872">
    <property type="term" value="F:metal ion binding"/>
    <property type="evidence" value="ECO:0007669"/>
    <property type="project" value="UniProtKB-KW"/>
</dbReference>
<comment type="similarity">
    <text evidence="1">Belongs to the carbohydrate kinase pfkB family.</text>
</comment>
<dbReference type="HAMAP" id="MF_01987">
    <property type="entry name" value="Ribokinase"/>
    <property type="match status" value="1"/>
</dbReference>
<dbReference type="Gene3D" id="3.40.1190.20">
    <property type="match status" value="1"/>
</dbReference>
<evidence type="ECO:0000256" key="10">
    <source>
        <dbReference type="ARBA" id="ARBA00022958"/>
    </source>
</evidence>
<sequence>MKPVIVFGSINMDLVAKTPRLPVPGETLQGHEFFTAPGGKGANQAVAVARLGIPTKMVGRVGSDDFGTQLGHSLGVTGVDTDSVLVEEGVSSGIAVISVDEAGENTIIFLAGANGHVNETDVERLSSLLPGAAVLLIQLEIPMSVVLLAAAAAQKVGCPVILDPAPAQELPEELYGMVDIMTPNQLEASVLVDFPVDTIESAKNASEVLLQRGVDTVIVTLGEQGVFCATGSESFFVPAFSVEAVDTVAAGDAFNGAMAVAIAKGLPLRQAVVWGAAAGALAVTKAGAQPSLPDQETFNAFLTELGISY</sequence>
<evidence type="ECO:0000256" key="5">
    <source>
        <dbReference type="ARBA" id="ARBA00022723"/>
    </source>
</evidence>
<dbReference type="GO" id="GO:0019303">
    <property type="term" value="P:D-ribose catabolic process"/>
    <property type="evidence" value="ECO:0007669"/>
    <property type="project" value="UniProtKB-UniRule"/>
</dbReference>
<comment type="subunit">
    <text evidence="12">Homodimer.</text>
</comment>
<feature type="binding site" evidence="12">
    <location>
        <position position="287"/>
    </location>
    <ligand>
        <name>K(+)</name>
        <dbReference type="ChEBI" id="CHEBI:29103"/>
    </ligand>
</feature>
<dbReference type="PANTHER" id="PTHR10584:SF166">
    <property type="entry name" value="RIBOKINASE"/>
    <property type="match status" value="1"/>
</dbReference>
<dbReference type="AlphaFoldDB" id="A0A1D8TSI6"/>
<dbReference type="InterPro" id="IPR011611">
    <property type="entry name" value="PfkB_dom"/>
</dbReference>
<keyword evidence="5 12" id="KW-0479">Metal-binding</keyword>
<gene>
    <name evidence="12" type="primary">rbsK</name>
    <name evidence="14" type="ORF">BJP34_15265</name>
</gene>
<organism evidence="14 15">
    <name type="scientific">Moorena producens PAL-8-15-08-1</name>
    <dbReference type="NCBI Taxonomy" id="1458985"/>
    <lineage>
        <taxon>Bacteria</taxon>
        <taxon>Bacillati</taxon>
        <taxon>Cyanobacteriota</taxon>
        <taxon>Cyanophyceae</taxon>
        <taxon>Coleofasciculales</taxon>
        <taxon>Coleofasciculaceae</taxon>
        <taxon>Moorena</taxon>
    </lineage>
</organism>
<feature type="binding site" evidence="12">
    <location>
        <position position="248"/>
    </location>
    <ligand>
        <name>K(+)</name>
        <dbReference type="ChEBI" id="CHEBI:29103"/>
    </ligand>
</feature>
<keyword evidence="7 12" id="KW-0418">Kinase</keyword>
<evidence type="ECO:0000256" key="12">
    <source>
        <dbReference type="HAMAP-Rule" id="MF_01987"/>
    </source>
</evidence>
<dbReference type="InterPro" id="IPR002139">
    <property type="entry name" value="Ribo/fructo_kinase"/>
</dbReference>
<dbReference type="InterPro" id="IPR002173">
    <property type="entry name" value="Carboh/pur_kinase_PfkB_CS"/>
</dbReference>
<dbReference type="GO" id="GO:0005524">
    <property type="term" value="F:ATP binding"/>
    <property type="evidence" value="ECO:0007669"/>
    <property type="project" value="UniProtKB-UniRule"/>
</dbReference>
<evidence type="ECO:0000256" key="6">
    <source>
        <dbReference type="ARBA" id="ARBA00022741"/>
    </source>
</evidence>
<protein>
    <recommendedName>
        <fullName evidence="3 12">Ribokinase</fullName>
        <shortName evidence="12">RK</shortName>
        <ecNumber evidence="2 12">2.7.1.15</ecNumber>
    </recommendedName>
</protein>
<feature type="binding site" evidence="12">
    <location>
        <begin position="39"/>
        <end position="43"/>
    </location>
    <ligand>
        <name>substrate</name>
    </ligand>
</feature>
<evidence type="ECO:0000313" key="14">
    <source>
        <dbReference type="EMBL" id="AOX00622.1"/>
    </source>
</evidence>
<evidence type="ECO:0000256" key="1">
    <source>
        <dbReference type="ARBA" id="ARBA00005380"/>
    </source>
</evidence>
<comment type="cofactor">
    <cofactor evidence="12">
        <name>Mg(2+)</name>
        <dbReference type="ChEBI" id="CHEBI:18420"/>
    </cofactor>
    <text evidence="12">Requires a divalent cation, most likely magnesium in vivo, as an electrophilic catalyst to aid phosphoryl group transfer. It is the chelate of the metal and the nucleotide that is the actual substrate.</text>
</comment>
<evidence type="ECO:0000259" key="13">
    <source>
        <dbReference type="Pfam" id="PF00294"/>
    </source>
</evidence>
<evidence type="ECO:0000256" key="4">
    <source>
        <dbReference type="ARBA" id="ARBA00022679"/>
    </source>
</evidence>
<dbReference type="Proteomes" id="UP000177870">
    <property type="component" value="Chromosome"/>
</dbReference>
<dbReference type="PROSITE" id="PS00583">
    <property type="entry name" value="PFKB_KINASES_1"/>
    <property type="match status" value="1"/>
</dbReference>
<keyword evidence="10 12" id="KW-0630">Potassium</keyword>
<dbReference type="InterPro" id="IPR029056">
    <property type="entry name" value="Ribokinase-like"/>
</dbReference>
<feature type="binding site" evidence="12">
    <location>
        <position position="140"/>
    </location>
    <ligand>
        <name>substrate</name>
    </ligand>
</feature>
<evidence type="ECO:0000256" key="8">
    <source>
        <dbReference type="ARBA" id="ARBA00022840"/>
    </source>
</evidence>
<dbReference type="EMBL" id="CP017599">
    <property type="protein sequence ID" value="AOX00622.1"/>
    <property type="molecule type" value="Genomic_DNA"/>
</dbReference>
<dbReference type="Pfam" id="PF00294">
    <property type="entry name" value="PfkB"/>
    <property type="match status" value="1"/>
</dbReference>
<keyword evidence="4 12" id="KW-0808">Transferase</keyword>
<dbReference type="SUPFAM" id="SSF53613">
    <property type="entry name" value="Ribokinase-like"/>
    <property type="match status" value="1"/>
</dbReference>
<comment type="activity regulation">
    <text evidence="12">Activated by a monovalent cation that binds near, but not in, the active site. The most likely occupant of the site in vivo is potassium. Ion binding induces a conformational change that may alter substrate affinity.</text>
</comment>
<feature type="binding site" evidence="12">
    <location>
        <begin position="220"/>
        <end position="225"/>
    </location>
    <ligand>
        <name>ATP</name>
        <dbReference type="ChEBI" id="CHEBI:30616"/>
    </ligand>
</feature>
<keyword evidence="12" id="KW-0963">Cytoplasm</keyword>
<dbReference type="CDD" id="cd01174">
    <property type="entry name" value="ribokinase"/>
    <property type="match status" value="1"/>
</dbReference>
<evidence type="ECO:0000256" key="7">
    <source>
        <dbReference type="ARBA" id="ARBA00022777"/>
    </source>
</evidence>
<dbReference type="OrthoDB" id="9775849at2"/>
<feature type="binding site" evidence="12">
    <location>
        <begin position="251"/>
        <end position="252"/>
    </location>
    <ligand>
        <name>ATP</name>
        <dbReference type="ChEBI" id="CHEBI:30616"/>
    </ligand>
</feature>
<comment type="catalytic activity">
    <reaction evidence="12">
        <text>D-ribose + ATP = D-ribose 5-phosphate + ADP + H(+)</text>
        <dbReference type="Rhea" id="RHEA:13697"/>
        <dbReference type="ChEBI" id="CHEBI:15378"/>
        <dbReference type="ChEBI" id="CHEBI:30616"/>
        <dbReference type="ChEBI" id="CHEBI:47013"/>
        <dbReference type="ChEBI" id="CHEBI:78346"/>
        <dbReference type="ChEBI" id="CHEBI:456216"/>
        <dbReference type="EC" id="2.7.1.15"/>
    </reaction>
</comment>
<dbReference type="PIRSF" id="PIRSF000535">
    <property type="entry name" value="1PFK/6PFK/LacC"/>
    <property type="match status" value="1"/>
</dbReference>
<comment type="function">
    <text evidence="12">Catalyzes the phosphorylation of ribose at O-5 in a reaction requiring ATP and magnesium. The resulting D-ribose-5-phosphate can then be used either for sythesis of nucleotides, histidine, and tryptophan, or as a component of the pentose phosphate pathway.</text>
</comment>
<comment type="subcellular location">
    <subcellularLocation>
        <location evidence="12">Cytoplasm</location>
    </subcellularLocation>
</comment>
<comment type="pathway">
    <text evidence="12">Carbohydrate metabolism; D-ribose degradation; D-ribose 5-phosphate from beta-D-ribopyranose: step 2/2.</text>
</comment>
<feature type="binding site" evidence="12">
    <location>
        <position position="252"/>
    </location>
    <ligand>
        <name>substrate</name>
    </ligand>
</feature>
<accession>A0A1D8TSI6</accession>
<feature type="binding site" evidence="12">
    <location>
        <begin position="11"/>
        <end position="13"/>
    </location>
    <ligand>
        <name>substrate</name>
    </ligand>
</feature>
<dbReference type="EC" id="2.7.1.15" evidence="2 12"/>
<dbReference type="PROSITE" id="PS00584">
    <property type="entry name" value="PFKB_KINASES_2"/>
    <property type="match status" value="1"/>
</dbReference>